<comment type="caution">
    <text evidence="2">The sequence shown here is derived from an EMBL/GenBank/DDBJ whole genome shotgun (WGS) entry which is preliminary data.</text>
</comment>
<dbReference type="PANTHER" id="PTHR43752">
    <property type="entry name" value="BNR/ASP-BOX REPEAT FAMILY PROTEIN"/>
    <property type="match status" value="1"/>
</dbReference>
<proteinExistence type="predicted"/>
<evidence type="ECO:0000313" key="3">
    <source>
        <dbReference type="Proteomes" id="UP000248764"/>
    </source>
</evidence>
<sequence>MEPPTMDAPRLARPPAVIGALVAALSLLLTLLASPAHSEGFTPEVTVHSDLTLLDGDGIRTPDIISTSPMNVVAAWREGNTAGQYDNGAIKYSYSTDGGANWSTPQTLAAKDATYGWHYVIFYKVDTTLYAFLGRAPAGSTNGQPVTTFVKKSTDGGQNWTDHTANFSGVPSSFVIAGRPLKYGNYHIAPFWKGGQVAVMRSTDLVNWTAGAFAPDPLNTKSGENQLVVNPENPNQLLMFNRVAAPAADYVTGTVYMSRTSSNDGGLTWSPLAFEPNIPNMGTKGYVTVDSNGQFLTIYNTMGGIFPSPVETRPPHWRSILNYKVKKPGQPWGPGRFVADGPPIVARPHSAGWDTYAMADEYAPGKFFVVWEHDTSAIKVMKLDVSDSFTGVNENWDATGPWTTTANGGTAAVTGGRLNLTNAAGTTTTVHQDHAYQGGFIAAMTGRVTTASTLNTTTGVGASLQLRVANGSRELAFTVQSDGVYARVSGAATWQRVLTQAIDANDHQYRVIVQADGTARLFFDSVDTGVEWTVPASTAPVRTTVSASGTSGSPAASSVNWVSVEESLVSTTFDDLTGWVPYGTGGTIAPAGELRVQSGTTTQNAVTKDLPDRCDFSLDFRAQVTDYAALNPSNGHGSSLTVSVTNRSRRLMLAIQQDGVYTIKKGDTDWTRVYALSNAGALASWRVDTDAGEARLFRNGVDTGASWTIQDRDTAPAVRLWSAGNNGDTAAFQMDWMRLTCEIR</sequence>
<evidence type="ECO:0000259" key="1">
    <source>
        <dbReference type="Pfam" id="PF13088"/>
    </source>
</evidence>
<evidence type="ECO:0000313" key="2">
    <source>
        <dbReference type="EMBL" id="PZF83318.1"/>
    </source>
</evidence>
<dbReference type="SUPFAM" id="SSF50939">
    <property type="entry name" value="Sialidases"/>
    <property type="match status" value="1"/>
</dbReference>
<protein>
    <recommendedName>
        <fullName evidence="1">Sialidase domain-containing protein</fullName>
    </recommendedName>
</protein>
<dbReference type="Pfam" id="PF13088">
    <property type="entry name" value="BNR_2"/>
    <property type="match status" value="1"/>
</dbReference>
<accession>A0A2W2BTI9</accession>
<gene>
    <name evidence="2" type="ORF">C1I92_12790</name>
</gene>
<dbReference type="CDD" id="cd15482">
    <property type="entry name" value="Sialidase_non-viral"/>
    <property type="match status" value="1"/>
</dbReference>
<feature type="domain" description="Sialidase" evidence="1">
    <location>
        <begin position="73"/>
        <end position="342"/>
    </location>
</feature>
<name>A0A2W2BTI9_9ACTN</name>
<dbReference type="InterPro" id="IPR011040">
    <property type="entry name" value="Sialidase"/>
</dbReference>
<dbReference type="PANTHER" id="PTHR43752:SF2">
    <property type="entry name" value="BNR_ASP-BOX REPEAT FAMILY PROTEIN"/>
    <property type="match status" value="1"/>
</dbReference>
<dbReference type="EMBL" id="POTW01000026">
    <property type="protein sequence ID" value="PZF83318.1"/>
    <property type="molecule type" value="Genomic_DNA"/>
</dbReference>
<keyword evidence="3" id="KW-1185">Reference proteome</keyword>
<reference evidence="2 3" key="1">
    <citation type="submission" date="2018-01" db="EMBL/GenBank/DDBJ databases">
        <title>Draft genome sequence of Jiangella sp. GTF31.</title>
        <authorList>
            <person name="Sahin N."/>
            <person name="Ay H."/>
            <person name="Saygin H."/>
        </authorList>
    </citation>
    <scope>NUCLEOTIDE SEQUENCE [LARGE SCALE GENOMIC DNA]</scope>
    <source>
        <strain evidence="2 3">GTF31</strain>
    </source>
</reference>
<dbReference type="Proteomes" id="UP000248764">
    <property type="component" value="Unassembled WGS sequence"/>
</dbReference>
<dbReference type="InterPro" id="IPR036278">
    <property type="entry name" value="Sialidase_sf"/>
</dbReference>
<organism evidence="2 3">
    <name type="scientific">Jiangella anatolica</name>
    <dbReference type="NCBI Taxonomy" id="2670374"/>
    <lineage>
        <taxon>Bacteria</taxon>
        <taxon>Bacillati</taxon>
        <taxon>Actinomycetota</taxon>
        <taxon>Actinomycetes</taxon>
        <taxon>Jiangellales</taxon>
        <taxon>Jiangellaceae</taxon>
        <taxon>Jiangella</taxon>
    </lineage>
</organism>
<dbReference type="Gene3D" id="2.120.10.10">
    <property type="match status" value="1"/>
</dbReference>
<dbReference type="AlphaFoldDB" id="A0A2W2BTI9"/>